<dbReference type="RefSeq" id="WP_216456292.1">
    <property type="nucleotide sequence ID" value="NZ_JAHLQL010000001.1"/>
</dbReference>
<name>A0ABS6EYH4_9CLOT</name>
<accession>A0ABS6EYH4</accession>
<protein>
    <submittedName>
        <fullName evidence="1">Uncharacterized protein</fullName>
    </submittedName>
</protein>
<sequence>MHSIYVKSIIPLNVYVNVDDNGKFDFRAKEELNGQTFNDNIYTQAFVGEIDGKNVMFIDKDFSMNNVDTNRGYNIEGYKYKFTIKEPIKAPTKKGQNVNSMEIDPSFLYNSNIKNSG</sequence>
<reference evidence="1 2" key="1">
    <citation type="submission" date="2021-06" db="EMBL/GenBank/DDBJ databases">
        <authorList>
            <person name="Sun Q."/>
            <person name="Li D."/>
        </authorList>
    </citation>
    <scope>NUCLEOTIDE SEQUENCE [LARGE SCALE GENOMIC DNA]</scope>
    <source>
        <strain evidence="1 2">MSJ-4</strain>
    </source>
</reference>
<dbReference type="Proteomes" id="UP000736583">
    <property type="component" value="Unassembled WGS sequence"/>
</dbReference>
<proteinExistence type="predicted"/>
<dbReference type="EMBL" id="JAHLQL010000001">
    <property type="protein sequence ID" value="MBU5591283.1"/>
    <property type="molecule type" value="Genomic_DNA"/>
</dbReference>
<keyword evidence="2" id="KW-1185">Reference proteome</keyword>
<comment type="caution">
    <text evidence="1">The sequence shown here is derived from an EMBL/GenBank/DDBJ whole genome shotgun (WGS) entry which is preliminary data.</text>
</comment>
<organism evidence="1 2">
    <name type="scientific">Clostridium simiarum</name>
    <dbReference type="NCBI Taxonomy" id="2841506"/>
    <lineage>
        <taxon>Bacteria</taxon>
        <taxon>Bacillati</taxon>
        <taxon>Bacillota</taxon>
        <taxon>Clostridia</taxon>
        <taxon>Eubacteriales</taxon>
        <taxon>Clostridiaceae</taxon>
        <taxon>Clostridium</taxon>
    </lineage>
</organism>
<evidence type="ECO:0000313" key="1">
    <source>
        <dbReference type="EMBL" id="MBU5591283.1"/>
    </source>
</evidence>
<evidence type="ECO:0000313" key="2">
    <source>
        <dbReference type="Proteomes" id="UP000736583"/>
    </source>
</evidence>
<gene>
    <name evidence="1" type="ORF">KQI89_05875</name>
</gene>